<evidence type="ECO:0000313" key="2">
    <source>
        <dbReference type="EMBL" id="CAK9257898.1"/>
    </source>
</evidence>
<organism evidence="2 3">
    <name type="scientific">Sphagnum jensenii</name>
    <dbReference type="NCBI Taxonomy" id="128206"/>
    <lineage>
        <taxon>Eukaryota</taxon>
        <taxon>Viridiplantae</taxon>
        <taxon>Streptophyta</taxon>
        <taxon>Embryophyta</taxon>
        <taxon>Bryophyta</taxon>
        <taxon>Sphagnophytina</taxon>
        <taxon>Sphagnopsida</taxon>
        <taxon>Sphagnales</taxon>
        <taxon>Sphagnaceae</taxon>
        <taxon>Sphagnum</taxon>
    </lineage>
</organism>
<feature type="region of interest" description="Disordered" evidence="1">
    <location>
        <begin position="196"/>
        <end position="227"/>
    </location>
</feature>
<gene>
    <name evidence="2" type="ORF">CSSPJE1EN1_LOCUS3376</name>
</gene>
<dbReference type="EMBL" id="OZ020106">
    <property type="protein sequence ID" value="CAK9257898.1"/>
    <property type="molecule type" value="Genomic_DNA"/>
</dbReference>
<keyword evidence="3" id="KW-1185">Reference proteome</keyword>
<name>A0ABP0VTU6_9BRYO</name>
<proteinExistence type="predicted"/>
<reference evidence="2" key="1">
    <citation type="submission" date="2024-02" db="EMBL/GenBank/DDBJ databases">
        <authorList>
            <consortium name="ELIXIR-Norway"/>
            <consortium name="Elixir Norway"/>
        </authorList>
    </citation>
    <scope>NUCLEOTIDE SEQUENCE</scope>
</reference>
<sequence>MSKVQSKFCSASLFATANLRFRSPFHFPEPVPNLGEHPNLYEPEKWSPASYRVSCPRFRRRRQCSAREAVAISSDSRYIRGPSSPQEPRSQTLGAEGDEAAALNNEQQKDHKSMSSASMQSGVIEAIEASEEAALGQRLHGIATQRQQLRLAEELRECEIAVAEPNAMGVQLDAERADFLVQLEHLKGQECILDEGPEKENGAEEASVAKSLSKSKKSSVSRTVNEDPGDDLVFQVGHKVSYKTVLKAQQSLILKASNMVEKLEWIAKFRGCIKLPKDSSMKSGSVKESKSSGNIAALSPGVSGGHVEMSTVLRRPLDLEEELRLMAQEV</sequence>
<feature type="compositionally biased region" description="Polar residues" evidence="1">
    <location>
        <begin position="83"/>
        <end position="93"/>
    </location>
</feature>
<accession>A0ABP0VTU6</accession>
<evidence type="ECO:0000256" key="1">
    <source>
        <dbReference type="SAM" id="MobiDB-lite"/>
    </source>
</evidence>
<protein>
    <submittedName>
        <fullName evidence="2">Uncharacterized protein</fullName>
    </submittedName>
</protein>
<feature type="region of interest" description="Disordered" evidence="1">
    <location>
        <begin position="75"/>
        <end position="94"/>
    </location>
</feature>
<dbReference type="Proteomes" id="UP001497444">
    <property type="component" value="Chromosome 11"/>
</dbReference>
<evidence type="ECO:0000313" key="3">
    <source>
        <dbReference type="Proteomes" id="UP001497444"/>
    </source>
</evidence>